<name>M1DXX2_SOLTU</name>
<reference evidence="3" key="1">
    <citation type="journal article" date="2011" name="Nature">
        <title>Genome sequence and analysis of the tuber crop potato.</title>
        <authorList>
            <consortium name="The Potato Genome Sequencing Consortium"/>
        </authorList>
    </citation>
    <scope>NUCLEOTIDE SEQUENCE [LARGE SCALE GENOMIC DNA]</scope>
    <source>
        <strain evidence="3">cv. DM1-3 516 R44</strain>
    </source>
</reference>
<reference evidence="2" key="2">
    <citation type="submission" date="2015-06" db="UniProtKB">
        <authorList>
            <consortium name="EnsemblPlants"/>
        </authorList>
    </citation>
    <scope>IDENTIFICATION</scope>
    <source>
        <strain evidence="2">DM1-3 516 R44</strain>
    </source>
</reference>
<dbReference type="InParanoid" id="M1DXX2"/>
<dbReference type="EnsemblPlants" id="PGSC0003DMT400096191">
    <property type="protein sequence ID" value="PGSC0003DMT400096191"/>
    <property type="gene ID" value="PGSC0003DMG400045762"/>
</dbReference>
<dbReference type="HOGENOM" id="CLU_029307_11_1_1"/>
<dbReference type="Proteomes" id="UP000011115">
    <property type="component" value="Unassembled WGS sequence"/>
</dbReference>
<feature type="compositionally biased region" description="Low complexity" evidence="1">
    <location>
        <begin position="109"/>
        <end position="119"/>
    </location>
</feature>
<keyword evidence="3" id="KW-1185">Reference proteome</keyword>
<evidence type="ECO:0000256" key="1">
    <source>
        <dbReference type="SAM" id="MobiDB-lite"/>
    </source>
</evidence>
<dbReference type="Gramene" id="PGSC0003DMT400096191">
    <property type="protein sequence ID" value="PGSC0003DMT400096191"/>
    <property type="gene ID" value="PGSC0003DMG400045762"/>
</dbReference>
<protein>
    <recommendedName>
        <fullName evidence="4">Polyprotein protein</fullName>
    </recommendedName>
</protein>
<organism evidence="2 3">
    <name type="scientific">Solanum tuberosum</name>
    <name type="common">Potato</name>
    <dbReference type="NCBI Taxonomy" id="4113"/>
    <lineage>
        <taxon>Eukaryota</taxon>
        <taxon>Viridiplantae</taxon>
        <taxon>Streptophyta</taxon>
        <taxon>Embryophyta</taxon>
        <taxon>Tracheophyta</taxon>
        <taxon>Spermatophyta</taxon>
        <taxon>Magnoliopsida</taxon>
        <taxon>eudicotyledons</taxon>
        <taxon>Gunneridae</taxon>
        <taxon>Pentapetalae</taxon>
        <taxon>asterids</taxon>
        <taxon>lamiids</taxon>
        <taxon>Solanales</taxon>
        <taxon>Solanaceae</taxon>
        <taxon>Solanoideae</taxon>
        <taxon>Solaneae</taxon>
        <taxon>Solanum</taxon>
    </lineage>
</organism>
<feature type="compositionally biased region" description="Basic and acidic residues" evidence="1">
    <location>
        <begin position="34"/>
        <end position="52"/>
    </location>
</feature>
<dbReference type="AlphaFoldDB" id="M1DXX2"/>
<evidence type="ECO:0000313" key="2">
    <source>
        <dbReference type="EnsemblPlants" id="PGSC0003DMT400096191"/>
    </source>
</evidence>
<sequence length="131" mass="13778">MDKLNSIDMLMIFGTVEIPAVPVDPNVPPVTTGDEVKTEKVVATESEDKTGEEMVVADEEAFYEGLTENEEAIVDAAVQISLADTPTVEPSEVGTVDVTPGTDAQVQSDTPGTDPPTDGATVKTRLLFVVG</sequence>
<evidence type="ECO:0008006" key="4">
    <source>
        <dbReference type="Google" id="ProtNLM"/>
    </source>
</evidence>
<accession>M1DXX2</accession>
<evidence type="ECO:0000313" key="3">
    <source>
        <dbReference type="Proteomes" id="UP000011115"/>
    </source>
</evidence>
<feature type="region of interest" description="Disordered" evidence="1">
    <location>
        <begin position="29"/>
        <end position="52"/>
    </location>
</feature>
<dbReference type="PaxDb" id="4113-PGSC0003DMT400096191"/>
<proteinExistence type="predicted"/>
<feature type="region of interest" description="Disordered" evidence="1">
    <location>
        <begin position="85"/>
        <end position="123"/>
    </location>
</feature>